<dbReference type="EMBL" id="JALJOU010000001">
    <property type="protein sequence ID" value="KAK9846438.1"/>
    <property type="molecule type" value="Genomic_DNA"/>
</dbReference>
<sequence>MGHELAQREPRRGRRLTLAALVHVPQRPPLLVYSAHLEVFCGVLARITQFADIIRDSKEHIDQGIVHQAVLGDLNTMGHGVARLSHRHCTDALRLRSLGWYEAEVWHAAVLSQMDPSYARDPPVPAVSEAPGTSGIEAQSEMLGRDAHGSHSNQRLRRWGVSEAVCRDALNPGFIDPFPMNLVTLDNPAYRLFGVSLMKGKLDWILLRRLHALATSVGNDNYSMSDHKWISASVSFK</sequence>
<keyword evidence="2" id="KW-1185">Reference proteome</keyword>
<evidence type="ECO:0008006" key="3">
    <source>
        <dbReference type="Google" id="ProtNLM"/>
    </source>
</evidence>
<dbReference type="SUPFAM" id="SSF56219">
    <property type="entry name" value="DNase I-like"/>
    <property type="match status" value="1"/>
</dbReference>
<proteinExistence type="predicted"/>
<dbReference type="Gene3D" id="3.60.10.10">
    <property type="entry name" value="Endonuclease/exonuclease/phosphatase"/>
    <property type="match status" value="1"/>
</dbReference>
<accession>A0AAW1SLH8</accession>
<dbReference type="Proteomes" id="UP001445335">
    <property type="component" value="Unassembled WGS sequence"/>
</dbReference>
<reference evidence="1 2" key="1">
    <citation type="journal article" date="2024" name="Nat. Commun.">
        <title>Phylogenomics reveals the evolutionary origins of lichenization in chlorophyte algae.</title>
        <authorList>
            <person name="Puginier C."/>
            <person name="Libourel C."/>
            <person name="Otte J."/>
            <person name="Skaloud P."/>
            <person name="Haon M."/>
            <person name="Grisel S."/>
            <person name="Petersen M."/>
            <person name="Berrin J.G."/>
            <person name="Delaux P.M."/>
            <person name="Dal Grande F."/>
            <person name="Keller J."/>
        </authorList>
    </citation>
    <scope>NUCLEOTIDE SEQUENCE [LARGE SCALE GENOMIC DNA]</scope>
    <source>
        <strain evidence="1 2">SAG 245.80</strain>
    </source>
</reference>
<organism evidence="1 2">
    <name type="scientific">Elliptochloris bilobata</name>
    <dbReference type="NCBI Taxonomy" id="381761"/>
    <lineage>
        <taxon>Eukaryota</taxon>
        <taxon>Viridiplantae</taxon>
        <taxon>Chlorophyta</taxon>
        <taxon>core chlorophytes</taxon>
        <taxon>Trebouxiophyceae</taxon>
        <taxon>Trebouxiophyceae incertae sedis</taxon>
        <taxon>Elliptochloris clade</taxon>
        <taxon>Elliptochloris</taxon>
    </lineage>
</organism>
<gene>
    <name evidence="1" type="ORF">WJX81_003784</name>
</gene>
<protein>
    <recommendedName>
        <fullName evidence="3">Endonuclease/exonuclease/phosphatase domain-containing protein</fullName>
    </recommendedName>
</protein>
<dbReference type="AlphaFoldDB" id="A0AAW1SLH8"/>
<evidence type="ECO:0000313" key="2">
    <source>
        <dbReference type="Proteomes" id="UP001445335"/>
    </source>
</evidence>
<comment type="caution">
    <text evidence="1">The sequence shown here is derived from an EMBL/GenBank/DDBJ whole genome shotgun (WGS) entry which is preliminary data.</text>
</comment>
<evidence type="ECO:0000313" key="1">
    <source>
        <dbReference type="EMBL" id="KAK9846438.1"/>
    </source>
</evidence>
<name>A0AAW1SLH8_9CHLO</name>
<dbReference type="InterPro" id="IPR036691">
    <property type="entry name" value="Endo/exonu/phosph_ase_sf"/>
</dbReference>